<dbReference type="AlphaFoldDB" id="C7NPX9"/>
<sequence length="414" mass="47626">MMPNDAFSAMGFCSFLDVLEDIDIVDPHGNTISNDLADLYGRAIVDDPESFWDIYFEMEVAHKFVLEDLEAYPIDESEIDGSGSDVLYKSGNRDYWVECKNKRQSTSYEWELERLGREISDRLWIEHSLEDAIGEDSFAIQVSSDQDISSEVIEESDSREQLIERLAEELSEMISDRESTREVEVLNTDFELELIGYHSGRYPIQLTDEGMEALNKRANLAKITNPYQHLGINPDIIDSNGHGMVHAENTGDNEIEIFSTYAFILDIPWDIPYHSWVFSTIDGVTEQFPDYPDIMVFVKIPAGIIYQMMNQQTTNHRGEQVSKWKRLEERIIGIYADSDRSDRVKSVVLMTDVVIDQWTDDGRQIMQQNAVKSIFNENVEDEIPGEFVDMVEGMNKIENHLTRAGRFTLNDQHL</sequence>
<keyword evidence="2" id="KW-1185">Reference proteome</keyword>
<evidence type="ECO:0000313" key="1">
    <source>
        <dbReference type="EMBL" id="ACV10426.1"/>
    </source>
</evidence>
<organism evidence="1 2">
    <name type="scientific">Halorhabdus utahensis (strain DSM 12940 / JCM 11049 / AX-2)</name>
    <dbReference type="NCBI Taxonomy" id="519442"/>
    <lineage>
        <taxon>Archaea</taxon>
        <taxon>Methanobacteriati</taxon>
        <taxon>Methanobacteriota</taxon>
        <taxon>Stenosarchaea group</taxon>
        <taxon>Halobacteria</taxon>
        <taxon>Halobacteriales</taxon>
        <taxon>Haloarculaceae</taxon>
        <taxon>Halorhabdus</taxon>
    </lineage>
</organism>
<evidence type="ECO:0000313" key="2">
    <source>
        <dbReference type="Proteomes" id="UP000002071"/>
    </source>
</evidence>
<name>C7NPX9_HALUD</name>
<dbReference type="Proteomes" id="UP000002071">
    <property type="component" value="Chromosome"/>
</dbReference>
<protein>
    <submittedName>
        <fullName evidence="1">Uncharacterized protein</fullName>
    </submittedName>
</protein>
<gene>
    <name evidence="1" type="ordered locus">Huta_0238</name>
</gene>
<reference evidence="1 2" key="1">
    <citation type="journal article" date="2009" name="Stand. Genomic Sci.">
        <title>Complete genome sequence of Halorhabdus utahensis type strain (AX-2).</title>
        <authorList>
            <person name="Anderson I."/>
            <person name="Tindall B.J."/>
            <person name="Pomrenke H."/>
            <person name="Goker M."/>
            <person name="Lapidus A."/>
            <person name="Nolan M."/>
            <person name="Copeland A."/>
            <person name="Glavina Del Rio T."/>
            <person name="Chen F."/>
            <person name="Tice H."/>
            <person name="Cheng J.F."/>
            <person name="Lucas S."/>
            <person name="Chertkov O."/>
            <person name="Bruce D."/>
            <person name="Brettin T."/>
            <person name="Detter J.C."/>
            <person name="Han C."/>
            <person name="Goodwin L."/>
            <person name="Land M."/>
            <person name="Hauser L."/>
            <person name="Chang Y.J."/>
            <person name="Jeffries C.D."/>
            <person name="Pitluck S."/>
            <person name="Pati A."/>
            <person name="Mavromatis K."/>
            <person name="Ivanova N."/>
            <person name="Ovchinnikova G."/>
            <person name="Chen A."/>
            <person name="Palaniappan K."/>
            <person name="Chain P."/>
            <person name="Rohde M."/>
            <person name="Bristow J."/>
            <person name="Eisen J.A."/>
            <person name="Markowitz V."/>
            <person name="Hugenholtz P."/>
            <person name="Kyrpides N.C."/>
            <person name="Klenk H.P."/>
        </authorList>
    </citation>
    <scope>NUCLEOTIDE SEQUENCE [LARGE SCALE GENOMIC DNA]</scope>
    <source>
        <strain evidence="2">DSM 12940 / JCM 11049 / AX-2</strain>
    </source>
</reference>
<proteinExistence type="predicted"/>
<dbReference type="EMBL" id="CP001687">
    <property type="protein sequence ID" value="ACV10426.1"/>
    <property type="molecule type" value="Genomic_DNA"/>
</dbReference>
<dbReference type="HOGENOM" id="CLU_663256_0_0_2"/>
<dbReference type="KEGG" id="hut:Huta_0238"/>
<accession>C7NPX9</accession>